<gene>
    <name evidence="1" type="ORF">COO59_18100</name>
</gene>
<evidence type="ECO:0000313" key="1">
    <source>
        <dbReference type="EMBL" id="PNS10362.1"/>
    </source>
</evidence>
<name>A0A2K1Q5P6_9GAMM</name>
<organism evidence="1 2">
    <name type="scientific">Mixta theicola</name>
    <dbReference type="NCBI Taxonomy" id="1458355"/>
    <lineage>
        <taxon>Bacteria</taxon>
        <taxon>Pseudomonadati</taxon>
        <taxon>Pseudomonadota</taxon>
        <taxon>Gammaproteobacteria</taxon>
        <taxon>Enterobacterales</taxon>
        <taxon>Erwiniaceae</taxon>
        <taxon>Mixta</taxon>
    </lineage>
</organism>
<comment type="caution">
    <text evidence="1">The sequence shown here is derived from an EMBL/GenBank/DDBJ whole genome shotgun (WGS) entry which is preliminary data.</text>
</comment>
<evidence type="ECO:0008006" key="3">
    <source>
        <dbReference type="Google" id="ProtNLM"/>
    </source>
</evidence>
<dbReference type="EMBL" id="NWUO01000017">
    <property type="protein sequence ID" value="PNS10362.1"/>
    <property type="molecule type" value="Genomic_DNA"/>
</dbReference>
<evidence type="ECO:0000313" key="2">
    <source>
        <dbReference type="Proteomes" id="UP000236345"/>
    </source>
</evidence>
<dbReference type="OrthoDB" id="6271876at2"/>
<reference evidence="2" key="1">
    <citation type="submission" date="2017-09" db="EMBL/GenBank/DDBJ databases">
        <authorList>
            <person name="Palmer M."/>
            <person name="Steenkamp E.T."/>
            <person name="Coetzee M.P."/>
            <person name="Avontuur J.R."/>
            <person name="Van Zyl E."/>
            <person name="Chan W.-Y."/>
            <person name="Blom J."/>
            <person name="Venter S.N."/>
        </authorList>
    </citation>
    <scope>NUCLEOTIDE SEQUENCE [LARGE SCALE GENOMIC DNA]</scope>
    <source>
        <strain evidence="2">QC88-366</strain>
    </source>
</reference>
<dbReference type="Proteomes" id="UP000236345">
    <property type="component" value="Unassembled WGS sequence"/>
</dbReference>
<proteinExistence type="predicted"/>
<dbReference type="AlphaFoldDB" id="A0A2K1Q5P6"/>
<keyword evidence="2" id="KW-1185">Reference proteome</keyword>
<sequence>MNFADPIDEAAEREQQLIEVALANRPAATMVYTGECHWCNEPIDKGHFCSDECRSDHERMVWAEKQRRLQ</sequence>
<accession>A0A2K1Q5P6</accession>
<dbReference type="RefSeq" id="WP_103061130.1">
    <property type="nucleotide sequence ID" value="NZ_BSOF01000002.1"/>
</dbReference>
<protein>
    <recommendedName>
        <fullName evidence="3">DUF2116 family Zn-ribbon domain-containing protein</fullName>
    </recommendedName>
</protein>